<evidence type="ECO:0000256" key="4">
    <source>
        <dbReference type="ARBA" id="ARBA00023098"/>
    </source>
</evidence>
<keyword evidence="4" id="KW-0443">Lipid metabolism</keyword>
<keyword evidence="6" id="KW-1208">Phospholipid metabolism</keyword>
<dbReference type="GO" id="GO:0005975">
    <property type="term" value="P:carbohydrate metabolic process"/>
    <property type="evidence" value="ECO:0007669"/>
    <property type="project" value="InterPro"/>
</dbReference>
<evidence type="ECO:0000256" key="2">
    <source>
        <dbReference type="ARBA" id="ARBA00022516"/>
    </source>
</evidence>
<dbReference type="EC" id="1.1.1.94" evidence="11"/>
<feature type="active site" description="Proton acceptor" evidence="7">
    <location>
        <position position="182"/>
    </location>
</feature>
<evidence type="ECO:0000256" key="8">
    <source>
        <dbReference type="PIRSR" id="PIRSR000114-2"/>
    </source>
</evidence>
<dbReference type="GO" id="GO:0047952">
    <property type="term" value="F:glycerol-3-phosphate dehydrogenase [NAD(P)+] activity"/>
    <property type="evidence" value="ECO:0007669"/>
    <property type="project" value="UniProtKB-EC"/>
</dbReference>
<dbReference type="InterPro" id="IPR013328">
    <property type="entry name" value="6PGD_dom2"/>
</dbReference>
<gene>
    <name evidence="14" type="ORF">ASILVAE211_07500</name>
</gene>
<evidence type="ECO:0000313" key="14">
    <source>
        <dbReference type="EMBL" id="MCB8875024.1"/>
    </source>
</evidence>
<dbReference type="InterPro" id="IPR008927">
    <property type="entry name" value="6-PGluconate_DH-like_C_sf"/>
</dbReference>
<organism evidence="14 15">
    <name type="scientific">Acidisoma silvae</name>
    <dbReference type="NCBI Taxonomy" id="2802396"/>
    <lineage>
        <taxon>Bacteria</taxon>
        <taxon>Pseudomonadati</taxon>
        <taxon>Pseudomonadota</taxon>
        <taxon>Alphaproteobacteria</taxon>
        <taxon>Acetobacterales</taxon>
        <taxon>Acidocellaceae</taxon>
        <taxon>Acidisoma</taxon>
    </lineage>
</organism>
<dbReference type="InterPro" id="IPR006109">
    <property type="entry name" value="G3P_DH_NAD-dep_C"/>
</dbReference>
<evidence type="ECO:0000256" key="1">
    <source>
        <dbReference type="ARBA" id="ARBA00011009"/>
    </source>
</evidence>
<feature type="domain" description="Glycerol-3-phosphate dehydrogenase NAD-dependent N-terminal" evidence="12">
    <location>
        <begin position="12"/>
        <end position="151"/>
    </location>
</feature>
<name>A0A964DYH7_9PROT</name>
<comment type="caution">
    <text evidence="14">The sequence shown here is derived from an EMBL/GenBank/DDBJ whole genome shotgun (WGS) entry which is preliminary data.</text>
</comment>
<evidence type="ECO:0000256" key="10">
    <source>
        <dbReference type="RuleBase" id="RU000437"/>
    </source>
</evidence>
<comment type="catalytic activity">
    <reaction evidence="11">
        <text>sn-glycerol 3-phosphate + NADP(+) = dihydroxyacetone phosphate + NADPH + H(+)</text>
        <dbReference type="Rhea" id="RHEA:11096"/>
        <dbReference type="ChEBI" id="CHEBI:15378"/>
        <dbReference type="ChEBI" id="CHEBI:57597"/>
        <dbReference type="ChEBI" id="CHEBI:57642"/>
        <dbReference type="ChEBI" id="CHEBI:57783"/>
        <dbReference type="ChEBI" id="CHEBI:58349"/>
        <dbReference type="EC" id="1.1.1.94"/>
    </reaction>
</comment>
<evidence type="ECO:0000256" key="6">
    <source>
        <dbReference type="ARBA" id="ARBA00023264"/>
    </source>
</evidence>
<dbReference type="PROSITE" id="PS00957">
    <property type="entry name" value="NAD_G3PDH"/>
    <property type="match status" value="1"/>
</dbReference>
<dbReference type="GO" id="GO:0051287">
    <property type="term" value="F:NAD binding"/>
    <property type="evidence" value="ECO:0007669"/>
    <property type="project" value="InterPro"/>
</dbReference>
<evidence type="ECO:0000313" key="15">
    <source>
        <dbReference type="Proteomes" id="UP000708298"/>
    </source>
</evidence>
<dbReference type="InterPro" id="IPR011128">
    <property type="entry name" value="G3P_DH_NAD-dep_N"/>
</dbReference>
<dbReference type="GO" id="GO:0008654">
    <property type="term" value="P:phospholipid biosynthetic process"/>
    <property type="evidence" value="ECO:0007669"/>
    <property type="project" value="UniProtKB-KW"/>
</dbReference>
<feature type="binding site" evidence="9">
    <location>
        <begin position="14"/>
        <end position="19"/>
    </location>
    <ligand>
        <name>NAD(+)</name>
        <dbReference type="ChEBI" id="CHEBI:57540"/>
    </ligand>
</feature>
<dbReference type="RefSeq" id="WP_227320668.1">
    <property type="nucleotide sequence ID" value="NZ_JAESVB010000002.1"/>
</dbReference>
<evidence type="ECO:0000259" key="13">
    <source>
        <dbReference type="Pfam" id="PF07479"/>
    </source>
</evidence>
<dbReference type="SUPFAM" id="SSF51735">
    <property type="entry name" value="NAD(P)-binding Rossmann-fold domains"/>
    <property type="match status" value="1"/>
</dbReference>
<evidence type="ECO:0000256" key="9">
    <source>
        <dbReference type="PIRSR" id="PIRSR000114-3"/>
    </source>
</evidence>
<evidence type="ECO:0000256" key="5">
    <source>
        <dbReference type="ARBA" id="ARBA00023209"/>
    </source>
</evidence>
<comment type="similarity">
    <text evidence="1 10">Belongs to the NAD-dependent glycerol-3-phosphate dehydrogenase family.</text>
</comment>
<dbReference type="InterPro" id="IPR036291">
    <property type="entry name" value="NAD(P)-bd_dom_sf"/>
</dbReference>
<feature type="binding site" evidence="9">
    <location>
        <position position="246"/>
    </location>
    <ligand>
        <name>NAD(+)</name>
        <dbReference type="ChEBI" id="CHEBI:57540"/>
    </ligand>
</feature>
<feature type="binding site" evidence="8">
    <location>
        <position position="99"/>
    </location>
    <ligand>
        <name>substrate</name>
    </ligand>
</feature>
<keyword evidence="5" id="KW-0594">Phospholipid biosynthesis</keyword>
<keyword evidence="2" id="KW-0444">Lipid biosynthesis</keyword>
<dbReference type="AlphaFoldDB" id="A0A964DYH7"/>
<dbReference type="Proteomes" id="UP000708298">
    <property type="component" value="Unassembled WGS sequence"/>
</dbReference>
<dbReference type="SUPFAM" id="SSF48179">
    <property type="entry name" value="6-phosphogluconate dehydrogenase C-terminal domain-like"/>
    <property type="match status" value="1"/>
</dbReference>
<dbReference type="PRINTS" id="PR00077">
    <property type="entry name" value="GPDHDRGNASE"/>
</dbReference>
<evidence type="ECO:0000256" key="7">
    <source>
        <dbReference type="PIRSR" id="PIRSR000114-1"/>
    </source>
</evidence>
<dbReference type="GO" id="GO:0005829">
    <property type="term" value="C:cytosol"/>
    <property type="evidence" value="ECO:0007669"/>
    <property type="project" value="TreeGrafter"/>
</dbReference>
<reference evidence="14" key="2">
    <citation type="submission" date="2021-01" db="EMBL/GenBank/DDBJ databases">
        <authorList>
            <person name="Mieszkin S."/>
            <person name="Pouder E."/>
            <person name="Alain K."/>
        </authorList>
    </citation>
    <scope>NUCLEOTIDE SEQUENCE</scope>
    <source>
        <strain evidence="14">HW T2.11</strain>
    </source>
</reference>
<evidence type="ECO:0000259" key="12">
    <source>
        <dbReference type="Pfam" id="PF01210"/>
    </source>
</evidence>
<keyword evidence="15" id="KW-1185">Reference proteome</keyword>
<dbReference type="PANTHER" id="PTHR11728:SF1">
    <property type="entry name" value="GLYCEROL-3-PHOSPHATE DEHYDROGENASE [NAD(+)] 2, CHLOROPLASTIC"/>
    <property type="match status" value="1"/>
</dbReference>
<feature type="binding site" evidence="9">
    <location>
        <position position="131"/>
    </location>
    <ligand>
        <name>NAD(+)</name>
        <dbReference type="ChEBI" id="CHEBI:57540"/>
    </ligand>
</feature>
<dbReference type="Gene3D" id="3.40.50.720">
    <property type="entry name" value="NAD(P)-binding Rossmann-like Domain"/>
    <property type="match status" value="1"/>
</dbReference>
<sequence>MALTAGPLSLLIMGFGAFGQALAGALHRRGDIAISVFSRNPPKDDVASAAVSAFIHDLQAIDLGAYDVVILALPSGALASVLDRLPPHRPRAVILSCVKGMDAETHDFPTDLIAQHLPGHVVGMLSGPTFASEMLAGHAAWMSLGCVEAEMARSIAARLASPLLSLTPTTDLRGLEIVGVAKNIIAIGAGLAEGLDLGANTRASYVARGIRELSLLLPALGGEAETVLSPGGLGDLILTCTSAQSRNYRFGQDLGRSMTAQTVTLTSGAIPLAEGSRSITAFLAFIRRSGAASGYFEGLAAAMANPAEMAARLLATID</sequence>
<proteinExistence type="inferred from homology"/>
<reference evidence="14" key="1">
    <citation type="journal article" date="2021" name="Microorganisms">
        <title>Acidisoma silvae sp. nov. and Acidisomacellulosilytica sp. nov., Two Acidophilic Bacteria Isolated from Decaying Wood, Hydrolyzing Cellulose and Producing Poly-3-hydroxybutyrate.</title>
        <authorList>
            <person name="Mieszkin S."/>
            <person name="Pouder E."/>
            <person name="Uroz S."/>
            <person name="Simon-Colin C."/>
            <person name="Alain K."/>
        </authorList>
    </citation>
    <scope>NUCLEOTIDE SEQUENCE</scope>
    <source>
        <strain evidence="14">HW T2.11</strain>
    </source>
</reference>
<dbReference type="Pfam" id="PF07479">
    <property type="entry name" value="NAD_Gly3P_dh_C"/>
    <property type="match status" value="1"/>
</dbReference>
<keyword evidence="3 10" id="KW-0560">Oxidoreductase</keyword>
<feature type="binding site" evidence="8">
    <location>
        <begin position="246"/>
        <end position="247"/>
    </location>
    <ligand>
        <name>substrate</name>
    </ligand>
</feature>
<evidence type="ECO:0000256" key="3">
    <source>
        <dbReference type="ARBA" id="ARBA00023002"/>
    </source>
</evidence>
<dbReference type="InterPro" id="IPR006168">
    <property type="entry name" value="G3P_DH_NAD-dep"/>
</dbReference>
<feature type="domain" description="Glycerol-3-phosphate dehydrogenase NAD-dependent C-terminal" evidence="13">
    <location>
        <begin position="171"/>
        <end position="291"/>
    </location>
</feature>
<evidence type="ECO:0000256" key="11">
    <source>
        <dbReference type="RuleBase" id="RU000439"/>
    </source>
</evidence>
<dbReference type="Pfam" id="PF01210">
    <property type="entry name" value="NAD_Gly3P_dh_N"/>
    <property type="match status" value="1"/>
</dbReference>
<dbReference type="PANTHER" id="PTHR11728">
    <property type="entry name" value="GLYCEROL-3-PHOSPHATE DEHYDROGENASE"/>
    <property type="match status" value="1"/>
</dbReference>
<dbReference type="EMBL" id="JAESVB010000002">
    <property type="protein sequence ID" value="MCB8875024.1"/>
    <property type="molecule type" value="Genomic_DNA"/>
</dbReference>
<dbReference type="Gene3D" id="1.10.1040.10">
    <property type="entry name" value="N-(1-d-carboxylethyl)-l-norvaline Dehydrogenase, domain 2"/>
    <property type="match status" value="1"/>
</dbReference>
<dbReference type="PIRSF" id="PIRSF000114">
    <property type="entry name" value="Glycerol-3-P_dh"/>
    <property type="match status" value="1"/>
</dbReference>
<keyword evidence="9 10" id="KW-0520">NAD</keyword>
<dbReference type="GO" id="GO:0046168">
    <property type="term" value="P:glycerol-3-phosphate catabolic process"/>
    <property type="evidence" value="ECO:0007669"/>
    <property type="project" value="InterPro"/>
</dbReference>
<accession>A0A964DYH7</accession>
<protein>
    <recommendedName>
        <fullName evidence="11">Glycerol-3-phosphate dehydrogenase</fullName>
        <ecNumber evidence="11">1.1.1.94</ecNumber>
    </recommendedName>
</protein>